<dbReference type="EMBL" id="AXCM01002238">
    <property type="status" value="NOT_ANNOTATED_CDS"/>
    <property type="molecule type" value="Genomic_DNA"/>
</dbReference>
<dbReference type="AlphaFoldDB" id="A0A182M4H3"/>
<protein>
    <submittedName>
        <fullName evidence="2">Uncharacterized protein</fullName>
    </submittedName>
</protein>
<keyword evidence="3" id="KW-1185">Reference proteome</keyword>
<reference evidence="3" key="1">
    <citation type="submission" date="2013-09" db="EMBL/GenBank/DDBJ databases">
        <title>The Genome Sequence of Anopheles culicifacies species A.</title>
        <authorList>
            <consortium name="The Broad Institute Genomics Platform"/>
            <person name="Neafsey D.E."/>
            <person name="Besansky N."/>
            <person name="Howell P."/>
            <person name="Walton C."/>
            <person name="Young S.K."/>
            <person name="Zeng Q."/>
            <person name="Gargeya S."/>
            <person name="Fitzgerald M."/>
            <person name="Haas B."/>
            <person name="Abouelleil A."/>
            <person name="Allen A.W."/>
            <person name="Alvarado L."/>
            <person name="Arachchi H.M."/>
            <person name="Berlin A.M."/>
            <person name="Chapman S.B."/>
            <person name="Gainer-Dewar J."/>
            <person name="Goldberg J."/>
            <person name="Griggs A."/>
            <person name="Gujja S."/>
            <person name="Hansen M."/>
            <person name="Howarth C."/>
            <person name="Imamovic A."/>
            <person name="Ireland A."/>
            <person name="Larimer J."/>
            <person name="McCowan C."/>
            <person name="Murphy C."/>
            <person name="Pearson M."/>
            <person name="Poon T.W."/>
            <person name="Priest M."/>
            <person name="Roberts A."/>
            <person name="Saif S."/>
            <person name="Shea T."/>
            <person name="Sisk P."/>
            <person name="Sykes S."/>
            <person name="Wortman J."/>
            <person name="Nusbaum C."/>
            <person name="Birren B."/>
        </authorList>
    </citation>
    <scope>NUCLEOTIDE SEQUENCE [LARGE SCALE GENOMIC DNA]</scope>
    <source>
        <strain evidence="3">A-37</strain>
    </source>
</reference>
<feature type="transmembrane region" description="Helical" evidence="1">
    <location>
        <begin position="289"/>
        <end position="307"/>
    </location>
</feature>
<name>A0A182M4H3_9DIPT</name>
<keyword evidence="1" id="KW-0812">Transmembrane</keyword>
<feature type="transmembrane region" description="Helical" evidence="1">
    <location>
        <begin position="180"/>
        <end position="205"/>
    </location>
</feature>
<proteinExistence type="predicted"/>
<organism evidence="2 3">
    <name type="scientific">Anopheles culicifacies</name>
    <dbReference type="NCBI Taxonomy" id="139723"/>
    <lineage>
        <taxon>Eukaryota</taxon>
        <taxon>Metazoa</taxon>
        <taxon>Ecdysozoa</taxon>
        <taxon>Arthropoda</taxon>
        <taxon>Hexapoda</taxon>
        <taxon>Insecta</taxon>
        <taxon>Pterygota</taxon>
        <taxon>Neoptera</taxon>
        <taxon>Endopterygota</taxon>
        <taxon>Diptera</taxon>
        <taxon>Nematocera</taxon>
        <taxon>Culicoidea</taxon>
        <taxon>Culicidae</taxon>
        <taxon>Anophelinae</taxon>
        <taxon>Anopheles</taxon>
        <taxon>culicifacies species complex</taxon>
    </lineage>
</organism>
<keyword evidence="1" id="KW-0472">Membrane</keyword>
<keyword evidence="1" id="KW-1133">Transmembrane helix</keyword>
<evidence type="ECO:0000313" key="2">
    <source>
        <dbReference type="EnsemblMetazoa" id="ACUA009268-PA"/>
    </source>
</evidence>
<feature type="transmembrane region" description="Helical" evidence="1">
    <location>
        <begin position="327"/>
        <end position="348"/>
    </location>
</feature>
<dbReference type="EnsemblMetazoa" id="ACUA009268-RA">
    <property type="protein sequence ID" value="ACUA009268-PA"/>
    <property type="gene ID" value="ACUA009268"/>
</dbReference>
<dbReference type="Proteomes" id="UP000075883">
    <property type="component" value="Unassembled WGS sequence"/>
</dbReference>
<dbReference type="VEuPathDB" id="VectorBase:ACUA009268"/>
<sequence>MRKAYTRVVYFRYERACGLLSFTRSTVIRDTIRASEKPFQISKLHVANAVRSSHSSTMSDRSSLNATQISSIGGGFGSTLNSCSACSSALAFFWPTLAGSFIFCDLSDTPVPRRSVNLMPALSTALTTESTLELFVLFFVRRVLVAMCLVLMMMLLLFLLMVFCLLLVSLRDKFLQILRLSLAFLLSCLNLFQFVQQLLFLLDLLRCAIKQLLQLLLTAPLVLRIEYVHFLLNGPMTVVAIAHLVQYAHYLVVALLEILHRLDAIVSTFPTVTHNDESYVESFGQIEQMIGLLFSPFGCLQVRIILVQRKFSLFQFLLNRFFLFHQLIGRLILLILFAFLIFFLLLFLMLNLLRLLFGCIIHGGSSASLSAASGSVGSSSSSEESTPFSSAGFFVFRIQNSIVWTECYLALQMLFFALQPFNFTKEQTTVMFTELAIVHRYCHAIVRPDQHF</sequence>
<reference evidence="2" key="2">
    <citation type="submission" date="2020-05" db="UniProtKB">
        <authorList>
            <consortium name="EnsemblMetazoa"/>
        </authorList>
    </citation>
    <scope>IDENTIFICATION</scope>
    <source>
        <strain evidence="2">A-37</strain>
    </source>
</reference>
<evidence type="ECO:0000313" key="3">
    <source>
        <dbReference type="Proteomes" id="UP000075883"/>
    </source>
</evidence>
<accession>A0A182M4H3</accession>
<feature type="transmembrane region" description="Helical" evidence="1">
    <location>
        <begin position="143"/>
        <end position="168"/>
    </location>
</feature>
<evidence type="ECO:0000256" key="1">
    <source>
        <dbReference type="SAM" id="Phobius"/>
    </source>
</evidence>